<dbReference type="PANTHER" id="PTHR43670">
    <property type="entry name" value="HEAT SHOCK PROTEIN 26"/>
    <property type="match status" value="1"/>
</dbReference>
<feature type="compositionally biased region" description="Basic and acidic residues" evidence="2">
    <location>
        <begin position="1"/>
        <end position="14"/>
    </location>
</feature>
<dbReference type="OMA" id="SMMTSFD"/>
<dbReference type="AlphaFoldDB" id="F4PWX8"/>
<feature type="region of interest" description="Disordered" evidence="2">
    <location>
        <begin position="534"/>
        <end position="626"/>
    </location>
</feature>
<proteinExistence type="predicted"/>
<organism evidence="3 4">
    <name type="scientific">Cavenderia fasciculata</name>
    <name type="common">Slime mold</name>
    <name type="synonym">Dictyostelium fasciculatum</name>
    <dbReference type="NCBI Taxonomy" id="261658"/>
    <lineage>
        <taxon>Eukaryota</taxon>
        <taxon>Amoebozoa</taxon>
        <taxon>Evosea</taxon>
        <taxon>Eumycetozoa</taxon>
        <taxon>Dictyostelia</taxon>
        <taxon>Acytosteliales</taxon>
        <taxon>Cavenderiaceae</taxon>
        <taxon>Cavenderia</taxon>
    </lineage>
</organism>
<gene>
    <name evidence="3" type="ORF">DFA_06882</name>
</gene>
<keyword evidence="1" id="KW-0175">Coiled coil</keyword>
<evidence type="ECO:0000313" key="4">
    <source>
        <dbReference type="Proteomes" id="UP000007797"/>
    </source>
</evidence>
<keyword evidence="4" id="KW-1185">Reference proteome</keyword>
<dbReference type="KEGG" id="dfa:DFA_06882"/>
<dbReference type="Proteomes" id="UP000007797">
    <property type="component" value="Unassembled WGS sequence"/>
</dbReference>
<feature type="compositionally biased region" description="Acidic residues" evidence="2">
    <location>
        <begin position="552"/>
        <end position="571"/>
    </location>
</feature>
<dbReference type="RefSeq" id="XP_004358127.1">
    <property type="nucleotide sequence ID" value="XM_004358070.1"/>
</dbReference>
<feature type="compositionally biased region" description="Polar residues" evidence="2">
    <location>
        <begin position="592"/>
        <end position="609"/>
    </location>
</feature>
<name>F4PWX8_CACFS</name>
<evidence type="ECO:0000256" key="2">
    <source>
        <dbReference type="SAM" id="MobiDB-lite"/>
    </source>
</evidence>
<evidence type="ECO:0000256" key="1">
    <source>
        <dbReference type="SAM" id="Coils"/>
    </source>
</evidence>
<dbReference type="GeneID" id="14872207"/>
<accession>F4PWX8</accession>
<dbReference type="PANTHER" id="PTHR43670:SF131">
    <property type="entry name" value="LRRGT00202"/>
    <property type="match status" value="1"/>
</dbReference>
<dbReference type="GO" id="GO:0005737">
    <property type="term" value="C:cytoplasm"/>
    <property type="evidence" value="ECO:0007669"/>
    <property type="project" value="TreeGrafter"/>
</dbReference>
<evidence type="ECO:0000313" key="3">
    <source>
        <dbReference type="EMBL" id="EGG19781.1"/>
    </source>
</evidence>
<sequence>MAKRKETQPKKTQSEEIDVDSIEQPHQPAAATLKNQKKQQPAAVIIVKQEKEESDIEPQQEEEEEDQEQEEQEEIQVKQEDEDNEEDGEEEEEDVDSEYFKSIETKLNKLQRQTEEYNENKSKILQTISLGQKFLAKMIANMDTSLFEKLSRNNIKSKYLEAISNITHPIRDYLFTPPAFNHFYSLLTIKLSNKNKTLSKEEESNEKLQKKQEESYELNRNNENLQKNFVNYLYVNCRGGEDMMDIIINGHKSKNNEKNPLFVQSFFSDSLTCNPSKQTIQYLNNGKDILSSLQSINHLSSATNKYLIQVNLLLAKIDFSGSVKLDLEYLQKVYHELNRYLVLSILPALKHQKKSVEYVDLASSLLKFAIVLGLNKERDYTYIMLLLGQQQDLLLGKLVRLISSFDFSISTFINKDNNNKDNNNNDIMIRILNKFYDLALLKPSTQLVSYLQARLIFSRGIVYVTAKAPQHQLVARLKIALVSITPPTELVQYLTNNPTLVGGGITAATKPNDIIQSIRQLTVEKVIAIINQHQEDSKKRKSIDEEGIKQEGEEDEEEGEGEEEEQEEEETAGFVIDASGKNNNNNKKNTNSQSTAAVAETSTQSSNKLASLLADFSDSEDEQDDD</sequence>
<feature type="region of interest" description="Disordered" evidence="2">
    <location>
        <begin position="1"/>
        <end position="100"/>
    </location>
</feature>
<dbReference type="EMBL" id="GL883013">
    <property type="protein sequence ID" value="EGG19781.1"/>
    <property type="molecule type" value="Genomic_DNA"/>
</dbReference>
<feature type="compositionally biased region" description="Acidic residues" evidence="2">
    <location>
        <begin position="617"/>
        <end position="626"/>
    </location>
</feature>
<feature type="compositionally biased region" description="Basic and acidic residues" evidence="2">
    <location>
        <begin position="534"/>
        <end position="551"/>
    </location>
</feature>
<feature type="compositionally biased region" description="Acidic residues" evidence="2">
    <location>
        <begin position="52"/>
        <end position="97"/>
    </location>
</feature>
<feature type="coiled-coil region" evidence="1">
    <location>
        <begin position="191"/>
        <end position="228"/>
    </location>
</feature>
<reference evidence="4" key="1">
    <citation type="journal article" date="2011" name="Genome Res.">
        <title>Phylogeny-wide analysis of social amoeba genomes highlights ancient origins for complex intercellular communication.</title>
        <authorList>
            <person name="Heidel A.J."/>
            <person name="Lawal H.M."/>
            <person name="Felder M."/>
            <person name="Schilde C."/>
            <person name="Helps N.R."/>
            <person name="Tunggal B."/>
            <person name="Rivero F."/>
            <person name="John U."/>
            <person name="Schleicher M."/>
            <person name="Eichinger L."/>
            <person name="Platzer M."/>
            <person name="Noegel A.A."/>
            <person name="Schaap P."/>
            <person name="Gloeckner G."/>
        </authorList>
    </citation>
    <scope>NUCLEOTIDE SEQUENCE [LARGE SCALE GENOMIC DNA]</scope>
    <source>
        <strain evidence="4">SH3</strain>
    </source>
</reference>
<feature type="compositionally biased region" description="Low complexity" evidence="2">
    <location>
        <begin position="581"/>
        <end position="591"/>
    </location>
</feature>
<protein>
    <submittedName>
        <fullName evidence="3">Uncharacterized protein</fullName>
    </submittedName>
</protein>